<sequence length="594" mass="64897">MQPPCAHLAFAGFIALASATTKPDRPKLDDFDWTTITPSRKLEYHPCYSDFQCARLVVPLDWLNESNPHTVALAITKLPAVIPETDPAFGGAVFANPGGPGGSGVGLMLAEGHVIQGTVDSETRKYEVVSWDPRAVQFTTPRADCYEDLFARGVDANLRQAIGPPDRSLDALRRQWARFRGYGKLCTQNVGGASIIPYATTASTVRDMVEMLDRVQELRDEESAARVGGDDKSQKPMRRRDGGDVPRLQYWGFSYGSFLGNTFASMYPGRVGRVILDGVVDAGDYVNGGWSTDLQDTEELVDFFYQTCFAAGSKCALNRASDAKWQDVRSRVDDLVTRLDEAPVSILDGKLTNILTGYDVINAFRGPMYRPHTEFVSLATQLNSAVEGNYTALLRSQTQSVPPLENACDARNGTFPPSTLGEGGQSILCGDAEDKRNWTLADFRDWVSMLTDQSPTFAGSWSQIILACMAWDVRPKWRFTGPFTTPEHDASLVEGKPAAPVLFLSSRLDPVTPLRNAHKMSESHPGSVVLVQNSPGHCTGETGSRCTSKVIQEYLEHGRLPEKGTVCEPDCSPWDGDACLPSTQGITVAAMDGY</sequence>
<evidence type="ECO:0000313" key="7">
    <source>
        <dbReference type="Proteomes" id="UP000295083"/>
    </source>
</evidence>
<gene>
    <name evidence="6" type="primary">tap-2</name>
    <name evidence="6" type="ORF">C8035_v009290</name>
</gene>
<keyword evidence="7" id="KW-1185">Reference proteome</keyword>
<feature type="signal peptide" evidence="4">
    <location>
        <begin position="1"/>
        <end position="19"/>
    </location>
</feature>
<feature type="chain" id="PRO_5020585181" evidence="4">
    <location>
        <begin position="20"/>
        <end position="594"/>
    </location>
</feature>
<dbReference type="AlphaFoldDB" id="A0A4R8QAA0"/>
<dbReference type="Pfam" id="PF08386">
    <property type="entry name" value="Abhydrolase_4"/>
    <property type="match status" value="1"/>
</dbReference>
<dbReference type="InterPro" id="IPR013595">
    <property type="entry name" value="Pept_S33_TAP-like_C"/>
</dbReference>
<keyword evidence="6" id="KW-0645">Protease</keyword>
<dbReference type="PANTHER" id="PTHR43248">
    <property type="entry name" value="2-SUCCINYL-6-HYDROXY-2,4-CYCLOHEXADIENE-1-CARBOXYLATE SYNTHASE"/>
    <property type="match status" value="1"/>
</dbReference>
<organism evidence="6 7">
    <name type="scientific">Colletotrichum spinosum</name>
    <dbReference type="NCBI Taxonomy" id="1347390"/>
    <lineage>
        <taxon>Eukaryota</taxon>
        <taxon>Fungi</taxon>
        <taxon>Dikarya</taxon>
        <taxon>Ascomycota</taxon>
        <taxon>Pezizomycotina</taxon>
        <taxon>Sordariomycetes</taxon>
        <taxon>Hypocreomycetidae</taxon>
        <taxon>Glomerellales</taxon>
        <taxon>Glomerellaceae</taxon>
        <taxon>Colletotrichum</taxon>
        <taxon>Colletotrichum orbiculare species complex</taxon>
    </lineage>
</organism>
<reference evidence="6 7" key="1">
    <citation type="submission" date="2018-11" db="EMBL/GenBank/DDBJ databases">
        <title>Genome sequence and assembly of Colletotrichum spinosum.</title>
        <authorList>
            <person name="Gan P."/>
            <person name="Shirasu K."/>
        </authorList>
    </citation>
    <scope>NUCLEOTIDE SEQUENCE [LARGE SCALE GENOMIC DNA]</scope>
    <source>
        <strain evidence="6 7">CBS 515.97</strain>
    </source>
</reference>
<keyword evidence="4" id="KW-0732">Signal</keyword>
<evidence type="ECO:0000256" key="3">
    <source>
        <dbReference type="SAM" id="MobiDB-lite"/>
    </source>
</evidence>
<dbReference type="InterPro" id="IPR051601">
    <property type="entry name" value="Serine_prot/Carboxylest_S33"/>
</dbReference>
<dbReference type="GO" id="GO:0004177">
    <property type="term" value="F:aminopeptidase activity"/>
    <property type="evidence" value="ECO:0007669"/>
    <property type="project" value="UniProtKB-KW"/>
</dbReference>
<dbReference type="SUPFAM" id="SSF53474">
    <property type="entry name" value="alpha/beta-Hydrolases"/>
    <property type="match status" value="1"/>
</dbReference>
<dbReference type="InterPro" id="IPR029058">
    <property type="entry name" value="AB_hydrolase_fold"/>
</dbReference>
<feature type="domain" description="Peptidase S33 tripeptidyl aminopeptidase-like C-terminal" evidence="5">
    <location>
        <begin position="455"/>
        <end position="567"/>
    </location>
</feature>
<evidence type="ECO:0000259" key="5">
    <source>
        <dbReference type="Pfam" id="PF08386"/>
    </source>
</evidence>
<protein>
    <submittedName>
        <fullName evidence="6">Tripeptidyl aminopeptidase</fullName>
    </submittedName>
</protein>
<accession>A0A4R8QAA0</accession>
<evidence type="ECO:0000313" key="6">
    <source>
        <dbReference type="EMBL" id="TDZ35478.1"/>
    </source>
</evidence>
<comment type="caution">
    <text evidence="6">The sequence shown here is derived from an EMBL/GenBank/DDBJ whole genome shotgun (WGS) entry which is preliminary data.</text>
</comment>
<proteinExistence type="inferred from homology"/>
<dbReference type="Gene3D" id="3.40.50.1820">
    <property type="entry name" value="alpha/beta hydrolase"/>
    <property type="match status" value="1"/>
</dbReference>
<evidence type="ECO:0000256" key="1">
    <source>
        <dbReference type="ARBA" id="ARBA00010088"/>
    </source>
</evidence>
<dbReference type="EMBL" id="QAPG01000041">
    <property type="protein sequence ID" value="TDZ35478.1"/>
    <property type="molecule type" value="Genomic_DNA"/>
</dbReference>
<dbReference type="Proteomes" id="UP000295083">
    <property type="component" value="Unassembled WGS sequence"/>
</dbReference>
<comment type="similarity">
    <text evidence="1">Belongs to the peptidase S33 family.</text>
</comment>
<name>A0A4R8QAA0_9PEZI</name>
<evidence type="ECO:0000256" key="4">
    <source>
        <dbReference type="SAM" id="SignalP"/>
    </source>
</evidence>
<dbReference type="PANTHER" id="PTHR43248:SF25">
    <property type="entry name" value="AB HYDROLASE-1 DOMAIN-CONTAINING PROTEIN-RELATED"/>
    <property type="match status" value="1"/>
</dbReference>
<keyword evidence="2" id="KW-0378">Hydrolase</keyword>
<keyword evidence="6" id="KW-0031">Aminopeptidase</keyword>
<evidence type="ECO:0000256" key="2">
    <source>
        <dbReference type="ARBA" id="ARBA00022801"/>
    </source>
</evidence>
<feature type="region of interest" description="Disordered" evidence="3">
    <location>
        <begin position="220"/>
        <end position="242"/>
    </location>
</feature>